<dbReference type="InterPro" id="IPR029010">
    <property type="entry name" value="ThuA-like"/>
</dbReference>
<evidence type="ECO:0000313" key="2">
    <source>
        <dbReference type="EMBL" id="TDE95760.1"/>
    </source>
</evidence>
<dbReference type="RefSeq" id="WP_133106689.1">
    <property type="nucleotide sequence ID" value="NZ_SMNA01000003.1"/>
</dbReference>
<protein>
    <submittedName>
        <fullName evidence="2">ThuA domain-containing protein</fullName>
    </submittedName>
</protein>
<dbReference type="PANTHER" id="PTHR40469:SF2">
    <property type="entry name" value="GALACTOSE-BINDING DOMAIN-LIKE SUPERFAMILY PROTEIN"/>
    <property type="match status" value="1"/>
</dbReference>
<sequence>MPSTQNQPNAVVLSGAGRYADPWHDFDGTSAALAELLDGLGVRARVLRTDEVTSSFEGIALLVVNAGGGSTPAPELAPGGAREAVLEHADSGGPVLATHTASNTFFETPDWAHVLGGRWVPGLSMHPPLDTTVVRVAGTHPVTDGLSDFEATDERYSYLETSPDVTVLVTHAHDERAHPLVWARERSGARVIYDAFGHDRPAYAQPGRVDLLRREVDWLLGRTDRLR</sequence>
<accession>A0ABY2E908</accession>
<proteinExistence type="predicted"/>
<gene>
    <name evidence="2" type="ORF">EXU48_05695</name>
</gene>
<dbReference type="InterPro" id="IPR029062">
    <property type="entry name" value="Class_I_gatase-like"/>
</dbReference>
<dbReference type="Pfam" id="PF06283">
    <property type="entry name" value="ThuA"/>
    <property type="match status" value="1"/>
</dbReference>
<reference evidence="2 3" key="1">
    <citation type="submission" date="2019-03" db="EMBL/GenBank/DDBJ databases">
        <title>Genomic features of bacteria from cold environments.</title>
        <authorList>
            <person name="Shen L."/>
        </authorList>
    </citation>
    <scope>NUCLEOTIDE SEQUENCE [LARGE SCALE GENOMIC DNA]</scope>
    <source>
        <strain evidence="3">T3246-1</strain>
    </source>
</reference>
<organism evidence="2 3">
    <name type="scientific">Occultella glacieicola</name>
    <dbReference type="NCBI Taxonomy" id="2518684"/>
    <lineage>
        <taxon>Bacteria</taxon>
        <taxon>Bacillati</taxon>
        <taxon>Actinomycetota</taxon>
        <taxon>Actinomycetes</taxon>
        <taxon>Micrococcales</taxon>
        <taxon>Ruaniaceae</taxon>
        <taxon>Occultella</taxon>
    </lineage>
</organism>
<dbReference type="Gene3D" id="3.40.50.880">
    <property type="match status" value="1"/>
</dbReference>
<name>A0ABY2E908_9MICO</name>
<dbReference type="PANTHER" id="PTHR40469">
    <property type="entry name" value="SECRETED GLYCOSYL HYDROLASE"/>
    <property type="match status" value="1"/>
</dbReference>
<dbReference type="EMBL" id="SMNA01000003">
    <property type="protein sequence ID" value="TDE95760.1"/>
    <property type="molecule type" value="Genomic_DNA"/>
</dbReference>
<feature type="domain" description="ThuA-like" evidence="1">
    <location>
        <begin position="56"/>
        <end position="218"/>
    </location>
</feature>
<keyword evidence="3" id="KW-1185">Reference proteome</keyword>
<dbReference type="CDD" id="cd03128">
    <property type="entry name" value="GAT_1"/>
    <property type="match status" value="1"/>
</dbReference>
<dbReference type="SUPFAM" id="SSF52317">
    <property type="entry name" value="Class I glutamine amidotransferase-like"/>
    <property type="match status" value="1"/>
</dbReference>
<comment type="caution">
    <text evidence="2">The sequence shown here is derived from an EMBL/GenBank/DDBJ whole genome shotgun (WGS) entry which is preliminary data.</text>
</comment>
<dbReference type="Proteomes" id="UP000504882">
    <property type="component" value="Unassembled WGS sequence"/>
</dbReference>
<evidence type="ECO:0000313" key="3">
    <source>
        <dbReference type="Proteomes" id="UP000504882"/>
    </source>
</evidence>
<evidence type="ECO:0000259" key="1">
    <source>
        <dbReference type="Pfam" id="PF06283"/>
    </source>
</evidence>